<evidence type="ECO:0008006" key="6">
    <source>
        <dbReference type="Google" id="ProtNLM"/>
    </source>
</evidence>
<dbReference type="OrthoDB" id="2581507at2759"/>
<evidence type="ECO:0000256" key="1">
    <source>
        <dbReference type="SAM" id="SignalP"/>
    </source>
</evidence>
<keyword evidence="5" id="KW-1185">Reference proteome</keyword>
<organism evidence="4 5">
    <name type="scientific">Cylindrobasidium torrendii FP15055 ss-10</name>
    <dbReference type="NCBI Taxonomy" id="1314674"/>
    <lineage>
        <taxon>Eukaryota</taxon>
        <taxon>Fungi</taxon>
        <taxon>Dikarya</taxon>
        <taxon>Basidiomycota</taxon>
        <taxon>Agaricomycotina</taxon>
        <taxon>Agaricomycetes</taxon>
        <taxon>Agaricomycetidae</taxon>
        <taxon>Agaricales</taxon>
        <taxon>Marasmiineae</taxon>
        <taxon>Physalacriaceae</taxon>
        <taxon>Cylindrobasidium</taxon>
    </lineage>
</organism>
<dbReference type="Pfam" id="PF12904">
    <property type="entry name" value="Collagen_bind_2"/>
    <property type="match status" value="1"/>
</dbReference>
<feature type="domain" description="Putative collagen-binding" evidence="2">
    <location>
        <begin position="427"/>
        <end position="523"/>
    </location>
</feature>
<dbReference type="Proteomes" id="UP000054007">
    <property type="component" value="Unassembled WGS sequence"/>
</dbReference>
<protein>
    <recommendedName>
        <fullName evidence="6">Glycoside hydrolase family 5 protein</fullName>
    </recommendedName>
</protein>
<evidence type="ECO:0000313" key="5">
    <source>
        <dbReference type="Proteomes" id="UP000054007"/>
    </source>
</evidence>
<dbReference type="STRING" id="1314674.A0A0D7BUZ7"/>
<accession>A0A0D7BUZ7</accession>
<dbReference type="EMBL" id="KN880432">
    <property type="protein sequence ID" value="KIY74227.1"/>
    <property type="molecule type" value="Genomic_DNA"/>
</dbReference>
<dbReference type="PANTHER" id="PTHR37836">
    <property type="entry name" value="LMO1036 PROTEIN"/>
    <property type="match status" value="1"/>
</dbReference>
<evidence type="ECO:0000313" key="4">
    <source>
        <dbReference type="EMBL" id="KIY74227.1"/>
    </source>
</evidence>
<feature type="signal peptide" evidence="1">
    <location>
        <begin position="1"/>
        <end position="19"/>
    </location>
</feature>
<name>A0A0D7BUZ7_9AGAR</name>
<sequence>MRRALSFLAASATFTASLAAHSWDNLSIEPAGRLLQRTASGEPFFWQADTVWEIFHRLNQSDADMYLRNRAEKGFNVIQAVVISELNGTTRPNFYGDLPLEDADPTRPNEAYFQYVDWVVNRAAEYGILVAMVPTWGNYVNGGWHNGPVIFNDENAKEYGRYIGSRYPGLPKILGGDSNGYWVENVSEVQDAVRADPSVNATELLGPLTDTRSVWAALRDGLFETEAEAGAKPFAAYHPTNSWIIAPYDTPEPYGHTHSQQYINGSLGPLSMDAVQSGHSAPTDDNPESIFHDILKGWDSRKNYENVEAMLASFDGPVVDLENHYEGANIGFDTDRPVWDAADVRHGLYYGVFTGSAGFTYGCNAIWQLYDPVEFLANPDLYIDPQIGWPEDKSWRETLDYPGAGEAQYLQKLLIQQPADIYRGLLPDRSILTNSSGELAWELTQRVAVLTSSDTHYWVYAGHGDAFELDLDEISQRSSAASASWRWYVPANGTYVGGETVDLAGAIVFTPPTTGTKEDDWVLELIAEV</sequence>
<dbReference type="PANTHER" id="PTHR37836:SF2">
    <property type="entry name" value="DUF4038 DOMAIN-CONTAINING PROTEIN"/>
    <property type="match status" value="1"/>
</dbReference>
<dbReference type="Gene3D" id="3.20.20.80">
    <property type="entry name" value="Glycosidases"/>
    <property type="match status" value="1"/>
</dbReference>
<dbReference type="InterPro" id="IPR017853">
    <property type="entry name" value="GH"/>
</dbReference>
<proteinExistence type="predicted"/>
<dbReference type="Pfam" id="PF13204">
    <property type="entry name" value="Apiosidase"/>
    <property type="match status" value="1"/>
</dbReference>
<evidence type="ECO:0000259" key="2">
    <source>
        <dbReference type="Pfam" id="PF12904"/>
    </source>
</evidence>
<dbReference type="InterPro" id="IPR024749">
    <property type="entry name" value="Collagen-bd_put"/>
</dbReference>
<evidence type="ECO:0000259" key="3">
    <source>
        <dbReference type="Pfam" id="PF13204"/>
    </source>
</evidence>
<dbReference type="AlphaFoldDB" id="A0A0D7BUZ7"/>
<reference evidence="4 5" key="1">
    <citation type="journal article" date="2015" name="Fungal Genet. Biol.">
        <title>Evolution of novel wood decay mechanisms in Agaricales revealed by the genome sequences of Fistulina hepatica and Cylindrobasidium torrendii.</title>
        <authorList>
            <person name="Floudas D."/>
            <person name="Held B.W."/>
            <person name="Riley R."/>
            <person name="Nagy L.G."/>
            <person name="Koehler G."/>
            <person name="Ransdell A.S."/>
            <person name="Younus H."/>
            <person name="Chow J."/>
            <person name="Chiniquy J."/>
            <person name="Lipzen A."/>
            <person name="Tritt A."/>
            <person name="Sun H."/>
            <person name="Haridas S."/>
            <person name="LaButti K."/>
            <person name="Ohm R.A."/>
            <person name="Kues U."/>
            <person name="Blanchette R.A."/>
            <person name="Grigoriev I.V."/>
            <person name="Minto R.E."/>
            <person name="Hibbett D.S."/>
        </authorList>
    </citation>
    <scope>NUCLEOTIDE SEQUENCE [LARGE SCALE GENOMIC DNA]</scope>
    <source>
        <strain evidence="4 5">FP15055 ss-10</strain>
    </source>
</reference>
<dbReference type="SUPFAM" id="SSF51445">
    <property type="entry name" value="(Trans)glycosidases"/>
    <property type="match status" value="1"/>
</dbReference>
<feature type="domain" description="Apiosidase-like catalytic" evidence="3">
    <location>
        <begin position="31"/>
        <end position="418"/>
    </location>
</feature>
<dbReference type="InterPro" id="IPR025277">
    <property type="entry name" value="Apiosidase-like_cat_dom"/>
</dbReference>
<gene>
    <name evidence="4" type="ORF">CYLTODRAFT_428103</name>
</gene>
<feature type="chain" id="PRO_5002317575" description="Glycoside hydrolase family 5 protein" evidence="1">
    <location>
        <begin position="20"/>
        <end position="529"/>
    </location>
</feature>
<keyword evidence="1" id="KW-0732">Signal</keyword>